<comment type="similarity">
    <text evidence="1">Belongs to the helicase family. RecQ subfamily.</text>
</comment>
<dbReference type="GO" id="GO:0009378">
    <property type="term" value="F:four-way junction helicase activity"/>
    <property type="evidence" value="ECO:0007669"/>
    <property type="project" value="TreeGrafter"/>
</dbReference>
<keyword evidence="4" id="KW-0347">Helicase</keyword>
<dbReference type="SMART" id="SM00490">
    <property type="entry name" value="HELICc"/>
    <property type="match status" value="1"/>
</dbReference>
<dbReference type="SUPFAM" id="SSF52540">
    <property type="entry name" value="P-loop containing nucleoside triphosphate hydrolases"/>
    <property type="match status" value="1"/>
</dbReference>
<dbReference type="Pfam" id="PF00271">
    <property type="entry name" value="Helicase_C"/>
    <property type="match status" value="1"/>
</dbReference>
<evidence type="ECO:0000259" key="11">
    <source>
        <dbReference type="PROSITE" id="PS51194"/>
    </source>
</evidence>
<feature type="domain" description="Helicase C-terminal" evidence="11">
    <location>
        <begin position="374"/>
        <end position="525"/>
    </location>
</feature>
<gene>
    <name evidence="12" type="ORF">M404DRAFT_996363</name>
</gene>
<evidence type="ECO:0000256" key="8">
    <source>
        <dbReference type="ARBA" id="ARBA00034617"/>
    </source>
</evidence>
<evidence type="ECO:0000256" key="3">
    <source>
        <dbReference type="ARBA" id="ARBA00022801"/>
    </source>
</evidence>
<keyword evidence="2" id="KW-0547">Nucleotide-binding</keyword>
<feature type="domain" description="Helicase ATP-binding" evidence="10">
    <location>
        <begin position="153"/>
        <end position="334"/>
    </location>
</feature>
<dbReference type="GO" id="GO:0005694">
    <property type="term" value="C:chromosome"/>
    <property type="evidence" value="ECO:0007669"/>
    <property type="project" value="TreeGrafter"/>
</dbReference>
<dbReference type="PROSITE" id="PS51192">
    <property type="entry name" value="HELICASE_ATP_BIND_1"/>
    <property type="match status" value="1"/>
</dbReference>
<dbReference type="GO" id="GO:0003677">
    <property type="term" value="F:DNA binding"/>
    <property type="evidence" value="ECO:0007669"/>
    <property type="project" value="UniProtKB-KW"/>
</dbReference>
<dbReference type="PROSITE" id="PS51194">
    <property type="entry name" value="HELICASE_CTER"/>
    <property type="match status" value="1"/>
</dbReference>
<dbReference type="GO" id="GO:0005524">
    <property type="term" value="F:ATP binding"/>
    <property type="evidence" value="ECO:0007669"/>
    <property type="project" value="UniProtKB-KW"/>
</dbReference>
<evidence type="ECO:0000256" key="1">
    <source>
        <dbReference type="ARBA" id="ARBA00005446"/>
    </source>
</evidence>
<proteinExistence type="inferred from homology"/>
<evidence type="ECO:0000256" key="7">
    <source>
        <dbReference type="ARBA" id="ARBA00023235"/>
    </source>
</evidence>
<dbReference type="InterPro" id="IPR014001">
    <property type="entry name" value="Helicase_ATP-bd"/>
</dbReference>
<keyword evidence="6" id="KW-0238">DNA-binding</keyword>
<dbReference type="AlphaFoldDB" id="A0A0C3JK43"/>
<dbReference type="InterPro" id="IPR027417">
    <property type="entry name" value="P-loop_NTPase"/>
</dbReference>
<dbReference type="Pfam" id="PF00270">
    <property type="entry name" value="DEAD"/>
    <property type="match status" value="1"/>
</dbReference>
<organism evidence="12 13">
    <name type="scientific">Pisolithus tinctorius Marx 270</name>
    <dbReference type="NCBI Taxonomy" id="870435"/>
    <lineage>
        <taxon>Eukaryota</taxon>
        <taxon>Fungi</taxon>
        <taxon>Dikarya</taxon>
        <taxon>Basidiomycota</taxon>
        <taxon>Agaricomycotina</taxon>
        <taxon>Agaricomycetes</taxon>
        <taxon>Agaricomycetidae</taxon>
        <taxon>Boletales</taxon>
        <taxon>Sclerodermatineae</taxon>
        <taxon>Pisolithaceae</taxon>
        <taxon>Pisolithus</taxon>
    </lineage>
</organism>
<name>A0A0C3JK43_PISTI</name>
<dbReference type="GO" id="GO:0005737">
    <property type="term" value="C:cytoplasm"/>
    <property type="evidence" value="ECO:0007669"/>
    <property type="project" value="TreeGrafter"/>
</dbReference>
<dbReference type="CDD" id="cd18794">
    <property type="entry name" value="SF2_C_RecQ"/>
    <property type="match status" value="1"/>
</dbReference>
<dbReference type="EMBL" id="KN831954">
    <property type="protein sequence ID" value="KIO09513.1"/>
    <property type="molecule type" value="Genomic_DNA"/>
</dbReference>
<dbReference type="InParanoid" id="A0A0C3JK43"/>
<evidence type="ECO:0000256" key="6">
    <source>
        <dbReference type="ARBA" id="ARBA00023125"/>
    </source>
</evidence>
<dbReference type="OrthoDB" id="10261556at2759"/>
<keyword evidence="3" id="KW-0378">Hydrolase</keyword>
<evidence type="ECO:0000313" key="12">
    <source>
        <dbReference type="EMBL" id="KIO09513.1"/>
    </source>
</evidence>
<dbReference type="InterPro" id="IPR011545">
    <property type="entry name" value="DEAD/DEAH_box_helicase_dom"/>
</dbReference>
<evidence type="ECO:0000256" key="2">
    <source>
        <dbReference type="ARBA" id="ARBA00022741"/>
    </source>
</evidence>
<evidence type="ECO:0000313" key="13">
    <source>
        <dbReference type="Proteomes" id="UP000054217"/>
    </source>
</evidence>
<dbReference type="GO" id="GO:0043138">
    <property type="term" value="F:3'-5' DNA helicase activity"/>
    <property type="evidence" value="ECO:0007669"/>
    <property type="project" value="UniProtKB-EC"/>
</dbReference>
<dbReference type="GO" id="GO:0000724">
    <property type="term" value="P:double-strand break repair via homologous recombination"/>
    <property type="evidence" value="ECO:0007669"/>
    <property type="project" value="TreeGrafter"/>
</dbReference>
<evidence type="ECO:0000256" key="9">
    <source>
        <dbReference type="ARBA" id="ARBA00034808"/>
    </source>
</evidence>
<keyword evidence="7" id="KW-0413">Isomerase</keyword>
<dbReference type="STRING" id="870435.A0A0C3JK43"/>
<comment type="catalytic activity">
    <reaction evidence="8">
        <text>Couples ATP hydrolysis with the unwinding of duplex DNA by translocating in the 3'-5' direction.</text>
        <dbReference type="EC" id="5.6.2.4"/>
    </reaction>
</comment>
<dbReference type="FunFam" id="3.40.50.300:FF:001389">
    <property type="entry name" value="ATP-dependent DNA helicase RecQ"/>
    <property type="match status" value="1"/>
</dbReference>
<evidence type="ECO:0000256" key="4">
    <source>
        <dbReference type="ARBA" id="ARBA00022806"/>
    </source>
</evidence>
<evidence type="ECO:0000256" key="5">
    <source>
        <dbReference type="ARBA" id="ARBA00022840"/>
    </source>
</evidence>
<dbReference type="EC" id="5.6.2.4" evidence="9"/>
<dbReference type="HOGENOM" id="CLU_001103_9_6_1"/>
<dbReference type="Gene3D" id="3.40.50.300">
    <property type="entry name" value="P-loop containing nucleotide triphosphate hydrolases"/>
    <property type="match status" value="2"/>
</dbReference>
<dbReference type="GO" id="GO:0016787">
    <property type="term" value="F:hydrolase activity"/>
    <property type="evidence" value="ECO:0007669"/>
    <property type="project" value="UniProtKB-KW"/>
</dbReference>
<dbReference type="InterPro" id="IPR002464">
    <property type="entry name" value="DNA/RNA_helicase_DEAH_CS"/>
</dbReference>
<protein>
    <recommendedName>
        <fullName evidence="9">DNA 3'-5' helicase</fullName>
        <ecNumber evidence="9">5.6.2.4</ecNumber>
    </recommendedName>
</protein>
<reference evidence="12 13" key="1">
    <citation type="submission" date="2014-04" db="EMBL/GenBank/DDBJ databases">
        <authorList>
            <consortium name="DOE Joint Genome Institute"/>
            <person name="Kuo A."/>
            <person name="Kohler A."/>
            <person name="Costa M.D."/>
            <person name="Nagy L.G."/>
            <person name="Floudas D."/>
            <person name="Copeland A."/>
            <person name="Barry K.W."/>
            <person name="Cichocki N."/>
            <person name="Veneault-Fourrey C."/>
            <person name="LaButti K."/>
            <person name="Lindquist E.A."/>
            <person name="Lipzen A."/>
            <person name="Lundell T."/>
            <person name="Morin E."/>
            <person name="Murat C."/>
            <person name="Sun H."/>
            <person name="Tunlid A."/>
            <person name="Henrissat B."/>
            <person name="Grigoriev I.V."/>
            <person name="Hibbett D.S."/>
            <person name="Martin F."/>
            <person name="Nordberg H.P."/>
            <person name="Cantor M.N."/>
            <person name="Hua S.X."/>
        </authorList>
    </citation>
    <scope>NUCLEOTIDE SEQUENCE [LARGE SCALE GENOMIC DNA]</scope>
    <source>
        <strain evidence="12 13">Marx 270</strain>
    </source>
</reference>
<dbReference type="PANTHER" id="PTHR13710">
    <property type="entry name" value="DNA HELICASE RECQ FAMILY MEMBER"/>
    <property type="match status" value="1"/>
</dbReference>
<dbReference type="InterPro" id="IPR004589">
    <property type="entry name" value="DNA_helicase_ATP-dep_RecQ"/>
</dbReference>
<reference evidence="13" key="2">
    <citation type="submission" date="2015-01" db="EMBL/GenBank/DDBJ databases">
        <title>Evolutionary Origins and Diversification of the Mycorrhizal Mutualists.</title>
        <authorList>
            <consortium name="DOE Joint Genome Institute"/>
            <consortium name="Mycorrhizal Genomics Consortium"/>
            <person name="Kohler A."/>
            <person name="Kuo A."/>
            <person name="Nagy L.G."/>
            <person name="Floudas D."/>
            <person name="Copeland A."/>
            <person name="Barry K.W."/>
            <person name="Cichocki N."/>
            <person name="Veneault-Fourrey C."/>
            <person name="LaButti K."/>
            <person name="Lindquist E.A."/>
            <person name="Lipzen A."/>
            <person name="Lundell T."/>
            <person name="Morin E."/>
            <person name="Murat C."/>
            <person name="Riley R."/>
            <person name="Ohm R."/>
            <person name="Sun H."/>
            <person name="Tunlid A."/>
            <person name="Henrissat B."/>
            <person name="Grigoriev I.V."/>
            <person name="Hibbett D.S."/>
            <person name="Martin F."/>
        </authorList>
    </citation>
    <scope>NUCLEOTIDE SEQUENCE [LARGE SCALE GENOMIC DNA]</scope>
    <source>
        <strain evidence="13">Marx 270</strain>
    </source>
</reference>
<dbReference type="PANTHER" id="PTHR13710:SF105">
    <property type="entry name" value="ATP-DEPENDENT DNA HELICASE Q1"/>
    <property type="match status" value="1"/>
</dbReference>
<dbReference type="PROSITE" id="PS00690">
    <property type="entry name" value="DEAH_ATP_HELICASE"/>
    <property type="match status" value="1"/>
</dbReference>
<evidence type="ECO:0000259" key="10">
    <source>
        <dbReference type="PROSITE" id="PS51192"/>
    </source>
</evidence>
<keyword evidence="13" id="KW-1185">Reference proteome</keyword>
<dbReference type="Proteomes" id="UP000054217">
    <property type="component" value="Unassembled WGS sequence"/>
</dbReference>
<keyword evidence="5" id="KW-0067">ATP-binding</keyword>
<dbReference type="NCBIfam" id="TIGR00614">
    <property type="entry name" value="recQ_fam"/>
    <property type="match status" value="1"/>
</dbReference>
<sequence>MSFLYDSDHIGSDDMDGVLEMSLLEHQNADANVRAAGSSDALPQFSCRDDLDLDARVSTLDAEIRSIDDQIEKLKECRRDLVVEKDDLIRRRQDSLQTVSSSVAAYGRDGKGKGSAIGTIDYTIEFKWGPQLKGTMKKVFGISAFRLCQQGVCNANMDGRDTVCVMPTGGGKSLTYQLPALLTPGCTLVISPLISLITDQILHLREAGVEAVMLTGGTSRAEANEIQQRLSAMASSRGRDREIKLCYVTPEKISKNKGFLSLLGKLVEGGKLARIVIDEAHCVSQLGHDFRPDYKKLSALRQFFPHVPLLALSATCPPKVLQDILKILHMKPVVEGKAASPRDGTIYFSAPLYRKNLHYSVLPKPHSAKEAISVMSDYILNNHENDSGIVYCLTKKDAESVAENLQGWSNNRIKTGVYHSEIPDAQKERIHKRWREGAVQVVCATIAFGLGIDKGNVRFVLHHTISKSLDGYYQESGRAGRDGRDADCVLYYRPQDATRQSSITCTDKDSQMKLHDMLRFAQDMSECRKILFARYVSASTRKLGLVLLHT</sequence>
<dbReference type="SMART" id="SM00487">
    <property type="entry name" value="DEXDc"/>
    <property type="match status" value="1"/>
</dbReference>
<dbReference type="InterPro" id="IPR001650">
    <property type="entry name" value="Helicase_C-like"/>
</dbReference>
<dbReference type="FunFam" id="3.40.50.300:FF:001456">
    <property type="entry name" value="ATP-dependent DNA helicase"/>
    <property type="match status" value="1"/>
</dbReference>
<accession>A0A0C3JK43</accession>